<evidence type="ECO:0000256" key="1">
    <source>
        <dbReference type="ARBA" id="ARBA00022448"/>
    </source>
</evidence>
<evidence type="ECO:0000313" key="9">
    <source>
        <dbReference type="Proteomes" id="UP000198784"/>
    </source>
</evidence>
<gene>
    <name evidence="8" type="ORF">SAMN05216190_1625</name>
</gene>
<name>A0A1I5XIE3_9PSED</name>
<dbReference type="GO" id="GO:0020037">
    <property type="term" value="F:heme binding"/>
    <property type="evidence" value="ECO:0007669"/>
    <property type="project" value="InterPro"/>
</dbReference>
<reference evidence="9" key="1">
    <citation type="submission" date="2016-10" db="EMBL/GenBank/DDBJ databases">
        <authorList>
            <person name="Varghese N."/>
            <person name="Submissions S."/>
        </authorList>
    </citation>
    <scope>NUCLEOTIDE SEQUENCE [LARGE SCALE GENOMIC DNA]</scope>
    <source>
        <strain evidence="9">DSM 17834</strain>
    </source>
</reference>
<dbReference type="SUPFAM" id="SSF46626">
    <property type="entry name" value="Cytochrome c"/>
    <property type="match status" value="1"/>
</dbReference>
<evidence type="ECO:0000256" key="4">
    <source>
        <dbReference type="ARBA" id="ARBA00022982"/>
    </source>
</evidence>
<accession>A0A1I5XIE3</accession>
<sequence>MSAATATMAGRIMPSALWWSESMARLAFVLASLLAMVQADAGDARLALGRQVFIEQAQPSCSLCHSLREAGAGGVIGPDLDQLKPSVERVAAAVQGGVGVMPSFAASLSAQQIDAVAHYVAQVAGQ</sequence>
<keyword evidence="1" id="KW-0813">Transport</keyword>
<dbReference type="Proteomes" id="UP000198784">
    <property type="component" value="Unassembled WGS sequence"/>
</dbReference>
<evidence type="ECO:0000313" key="8">
    <source>
        <dbReference type="EMBL" id="SFQ31731.1"/>
    </source>
</evidence>
<dbReference type="Gene3D" id="1.10.760.10">
    <property type="entry name" value="Cytochrome c-like domain"/>
    <property type="match status" value="1"/>
</dbReference>
<evidence type="ECO:0000256" key="5">
    <source>
        <dbReference type="ARBA" id="ARBA00023004"/>
    </source>
</evidence>
<evidence type="ECO:0000256" key="6">
    <source>
        <dbReference type="PROSITE-ProRule" id="PRU00433"/>
    </source>
</evidence>
<keyword evidence="2 6" id="KW-0349">Heme</keyword>
<dbReference type="STRING" id="289003.SAMN05216190_1625"/>
<keyword evidence="9" id="KW-1185">Reference proteome</keyword>
<dbReference type="InterPro" id="IPR009056">
    <property type="entry name" value="Cyt_c-like_dom"/>
</dbReference>
<dbReference type="InterPro" id="IPR008168">
    <property type="entry name" value="Cyt_C_IC"/>
</dbReference>
<feature type="domain" description="Cytochrome c" evidence="7">
    <location>
        <begin position="44"/>
        <end position="124"/>
    </location>
</feature>
<dbReference type="EMBL" id="FOWX01000062">
    <property type="protein sequence ID" value="SFQ31731.1"/>
    <property type="molecule type" value="Genomic_DNA"/>
</dbReference>
<dbReference type="PROSITE" id="PS51007">
    <property type="entry name" value="CYTC"/>
    <property type="match status" value="1"/>
</dbReference>
<keyword evidence="3 6" id="KW-0479">Metal-binding</keyword>
<dbReference type="GO" id="GO:0005506">
    <property type="term" value="F:iron ion binding"/>
    <property type="evidence" value="ECO:0007669"/>
    <property type="project" value="InterPro"/>
</dbReference>
<evidence type="ECO:0000256" key="2">
    <source>
        <dbReference type="ARBA" id="ARBA00022617"/>
    </source>
</evidence>
<dbReference type="AlphaFoldDB" id="A0A1I5XIE3"/>
<keyword evidence="5 6" id="KW-0408">Iron</keyword>
<proteinExistence type="predicted"/>
<dbReference type="InterPro" id="IPR036909">
    <property type="entry name" value="Cyt_c-like_dom_sf"/>
</dbReference>
<dbReference type="Pfam" id="PF13442">
    <property type="entry name" value="Cytochrome_CBB3"/>
    <property type="match status" value="1"/>
</dbReference>
<dbReference type="PRINTS" id="PR00605">
    <property type="entry name" value="CYTCHROMECIC"/>
</dbReference>
<protein>
    <submittedName>
        <fullName evidence="8">Sulfite dehydrogenase (Cytochrome) subunit SorB</fullName>
    </submittedName>
</protein>
<dbReference type="GO" id="GO:0009055">
    <property type="term" value="F:electron transfer activity"/>
    <property type="evidence" value="ECO:0007669"/>
    <property type="project" value="InterPro"/>
</dbReference>
<evidence type="ECO:0000256" key="3">
    <source>
        <dbReference type="ARBA" id="ARBA00022723"/>
    </source>
</evidence>
<evidence type="ECO:0000259" key="7">
    <source>
        <dbReference type="PROSITE" id="PS51007"/>
    </source>
</evidence>
<organism evidence="8 9">
    <name type="scientific">Pseudomonas borbori</name>
    <dbReference type="NCBI Taxonomy" id="289003"/>
    <lineage>
        <taxon>Bacteria</taxon>
        <taxon>Pseudomonadati</taxon>
        <taxon>Pseudomonadota</taxon>
        <taxon>Gammaproteobacteria</taxon>
        <taxon>Pseudomonadales</taxon>
        <taxon>Pseudomonadaceae</taxon>
        <taxon>Pseudomonas</taxon>
    </lineage>
</organism>
<keyword evidence="4" id="KW-0249">Electron transport</keyword>